<name>G2ZSN0_9RALS</name>
<accession>G2ZSN0</accession>
<reference evidence="1" key="1">
    <citation type="journal article" date="2011" name="PLoS ONE">
        <title>Ralstonia syzygii, the Blood Disease Bacterium and some Asian R. solanacearum strains form a single genomic species despite divergent lifestyles.</title>
        <authorList>
            <person name="Remenant B."/>
            <person name="de Cambiaire J.C."/>
            <person name="Cellier G."/>
            <person name="Jacobs J.M."/>
            <person name="Mangenot S."/>
            <person name="Barbe V."/>
            <person name="Lajus A."/>
            <person name="Vallenet D."/>
            <person name="Medigue C."/>
            <person name="Fegan M."/>
            <person name="Allen C."/>
            <person name="Prior P."/>
        </authorList>
    </citation>
    <scope>NUCLEOTIDE SEQUENCE</scope>
    <source>
        <strain evidence="1">R229</strain>
    </source>
</reference>
<proteinExistence type="predicted"/>
<dbReference type="EMBL" id="FR854074">
    <property type="protein sequence ID" value="CCA82043.1"/>
    <property type="molecule type" value="Genomic_DNA"/>
</dbReference>
<dbReference type="AlphaFoldDB" id="G2ZSN0"/>
<protein>
    <submittedName>
        <fullName evidence="1">Uncharacterized protein</fullName>
    </submittedName>
</protein>
<sequence>MPAPPPVVSLWWRRNRDSRFGILRVHGLPQSGRALQSYGEAFSRHLAIDVAWPFAEALRLVLQMPGRFGLPIERGCLRIRPRLL</sequence>
<evidence type="ECO:0000313" key="1">
    <source>
        <dbReference type="EMBL" id="CCA82043.1"/>
    </source>
</evidence>
<gene>
    <name evidence="1" type="ORF">BDB_180083</name>
</gene>
<organism evidence="1">
    <name type="scientific">blood disease bacterium R229</name>
    <dbReference type="NCBI Taxonomy" id="741978"/>
    <lineage>
        <taxon>Bacteria</taxon>
        <taxon>Pseudomonadati</taxon>
        <taxon>Pseudomonadota</taxon>
        <taxon>Betaproteobacteria</taxon>
        <taxon>Burkholderiales</taxon>
        <taxon>Burkholderiaceae</taxon>
        <taxon>Ralstonia</taxon>
        <taxon>Ralstonia solanacearum species complex</taxon>
    </lineage>
</organism>
<reference evidence="1" key="2">
    <citation type="submission" date="2011-04" db="EMBL/GenBank/DDBJ databases">
        <authorList>
            <person name="Genoscope - CEA"/>
        </authorList>
    </citation>
    <scope>NUCLEOTIDE SEQUENCE</scope>
    <source>
        <strain evidence="1">R229</strain>
    </source>
</reference>